<name>A0A699XNS3_TANCI</name>
<feature type="compositionally biased region" description="Basic residues" evidence="1">
    <location>
        <begin position="23"/>
        <end position="39"/>
    </location>
</feature>
<dbReference type="AlphaFoldDB" id="A0A699XNS3"/>
<feature type="compositionally biased region" description="Basic and acidic residues" evidence="1">
    <location>
        <begin position="57"/>
        <end position="66"/>
    </location>
</feature>
<dbReference type="EMBL" id="BKCJ011868387">
    <property type="protein sequence ID" value="GFD59718.1"/>
    <property type="molecule type" value="Genomic_DNA"/>
</dbReference>
<feature type="non-terminal residue" evidence="2">
    <location>
        <position position="1"/>
    </location>
</feature>
<comment type="caution">
    <text evidence="2">The sequence shown here is derived from an EMBL/GenBank/DDBJ whole genome shotgun (WGS) entry which is preliminary data.</text>
</comment>
<gene>
    <name evidence="2" type="ORF">Tci_931687</name>
</gene>
<evidence type="ECO:0000313" key="2">
    <source>
        <dbReference type="EMBL" id="GFD59718.1"/>
    </source>
</evidence>
<feature type="region of interest" description="Disordered" evidence="1">
    <location>
        <begin position="1"/>
        <end position="81"/>
    </location>
</feature>
<evidence type="ECO:0000256" key="1">
    <source>
        <dbReference type="SAM" id="MobiDB-lite"/>
    </source>
</evidence>
<protein>
    <submittedName>
        <fullName evidence="2">Uncharacterized protein</fullName>
    </submittedName>
</protein>
<sequence>AKQGHGAVPAQGGGPVYDDRASGRRKPVPAQVRHARALGRGREDPRAALSLGAGPDRQLRAADRARRGLAAADPWRRRDAQ</sequence>
<accession>A0A699XNS3</accession>
<proteinExistence type="predicted"/>
<reference evidence="2" key="1">
    <citation type="journal article" date="2019" name="Sci. Rep.">
        <title>Draft genome of Tanacetum cinerariifolium, the natural source of mosquito coil.</title>
        <authorList>
            <person name="Yamashiro T."/>
            <person name="Shiraishi A."/>
            <person name="Satake H."/>
            <person name="Nakayama K."/>
        </authorList>
    </citation>
    <scope>NUCLEOTIDE SEQUENCE</scope>
</reference>
<feature type="non-terminal residue" evidence="2">
    <location>
        <position position="81"/>
    </location>
</feature>
<organism evidence="2">
    <name type="scientific">Tanacetum cinerariifolium</name>
    <name type="common">Dalmatian daisy</name>
    <name type="synonym">Chrysanthemum cinerariifolium</name>
    <dbReference type="NCBI Taxonomy" id="118510"/>
    <lineage>
        <taxon>Eukaryota</taxon>
        <taxon>Viridiplantae</taxon>
        <taxon>Streptophyta</taxon>
        <taxon>Embryophyta</taxon>
        <taxon>Tracheophyta</taxon>
        <taxon>Spermatophyta</taxon>
        <taxon>Magnoliopsida</taxon>
        <taxon>eudicotyledons</taxon>
        <taxon>Gunneridae</taxon>
        <taxon>Pentapetalae</taxon>
        <taxon>asterids</taxon>
        <taxon>campanulids</taxon>
        <taxon>Asterales</taxon>
        <taxon>Asteraceae</taxon>
        <taxon>Asteroideae</taxon>
        <taxon>Anthemideae</taxon>
        <taxon>Anthemidinae</taxon>
        <taxon>Tanacetum</taxon>
    </lineage>
</organism>